<dbReference type="EMBL" id="CAFABA010000005">
    <property type="protein sequence ID" value="CAB4814344.1"/>
    <property type="molecule type" value="Genomic_DNA"/>
</dbReference>
<accession>A0A6J6Z143</accession>
<dbReference type="Pfam" id="PF00702">
    <property type="entry name" value="Hydrolase"/>
    <property type="match status" value="1"/>
</dbReference>
<dbReference type="PANTHER" id="PTHR43316:SF8">
    <property type="entry name" value="HAD FAMILY HYDROLASE"/>
    <property type="match status" value="1"/>
</dbReference>
<dbReference type="SUPFAM" id="SSF56784">
    <property type="entry name" value="HAD-like"/>
    <property type="match status" value="1"/>
</dbReference>
<dbReference type="InterPro" id="IPR036412">
    <property type="entry name" value="HAD-like_sf"/>
</dbReference>
<dbReference type="EMBL" id="CAFBMH010000056">
    <property type="protein sequence ID" value="CAB4912401.1"/>
    <property type="molecule type" value="Genomic_DNA"/>
</dbReference>
<dbReference type="Gene3D" id="1.10.150.240">
    <property type="entry name" value="Putative phosphatase, domain 2"/>
    <property type="match status" value="1"/>
</dbReference>
<keyword evidence="1" id="KW-0378">Hydrolase</keyword>
<proteinExistence type="predicted"/>
<dbReference type="PANTHER" id="PTHR43316">
    <property type="entry name" value="HYDROLASE, HALOACID DELAHOGENASE-RELATED"/>
    <property type="match status" value="1"/>
</dbReference>
<dbReference type="SFLD" id="SFLDS00003">
    <property type="entry name" value="Haloacid_Dehalogenase"/>
    <property type="match status" value="1"/>
</dbReference>
<dbReference type="InterPro" id="IPR051540">
    <property type="entry name" value="S-2-haloacid_dehalogenase"/>
</dbReference>
<dbReference type="InterPro" id="IPR023214">
    <property type="entry name" value="HAD_sf"/>
</dbReference>
<dbReference type="AlphaFoldDB" id="A0A6J6Z143"/>
<dbReference type="EMBL" id="CAEZYR010000040">
    <property type="protein sequence ID" value="CAB4742459.1"/>
    <property type="molecule type" value="Genomic_DNA"/>
</dbReference>
<evidence type="ECO:0000313" key="5">
    <source>
        <dbReference type="EMBL" id="CAB5008990.1"/>
    </source>
</evidence>
<sequence length="229" mass="25677">MTIDTVGFDADDTLWHNERYFHVAQQRFHDLLAEFAEPHTTEEVLLQAERRNLMLFGYGVKGFVLSMIETAIELSDGAIPASQLQLIIEQGKELLAHPVELLPYVPEVIGELASTHRLVLITKGDLTHQETKIATSGLADLFWQIEVVNEKDPATYSRILGRHSIDPSSFVMVGNSLRSDILPVLDIGGRGVHVPYEITWSMELAVAEDHHDFVSIADLSELPEVLARW</sequence>
<evidence type="ECO:0000256" key="1">
    <source>
        <dbReference type="ARBA" id="ARBA00022801"/>
    </source>
</evidence>
<protein>
    <submittedName>
        <fullName evidence="3">Unannotated protein</fullName>
    </submittedName>
</protein>
<reference evidence="3" key="1">
    <citation type="submission" date="2020-05" db="EMBL/GenBank/DDBJ databases">
        <authorList>
            <person name="Chiriac C."/>
            <person name="Salcher M."/>
            <person name="Ghai R."/>
            <person name="Kavagutti S V."/>
        </authorList>
    </citation>
    <scope>NUCLEOTIDE SEQUENCE</scope>
</reference>
<gene>
    <name evidence="2" type="ORF">UFOPK2754_01268</name>
    <name evidence="3" type="ORF">UFOPK3139_00241</name>
    <name evidence="4" type="ORF">UFOPK3543_01594</name>
    <name evidence="5" type="ORF">UFOPK3967_02128</name>
</gene>
<evidence type="ECO:0000313" key="4">
    <source>
        <dbReference type="EMBL" id="CAB4912401.1"/>
    </source>
</evidence>
<organism evidence="3">
    <name type="scientific">freshwater metagenome</name>
    <dbReference type="NCBI Taxonomy" id="449393"/>
    <lineage>
        <taxon>unclassified sequences</taxon>
        <taxon>metagenomes</taxon>
        <taxon>ecological metagenomes</taxon>
    </lineage>
</organism>
<evidence type="ECO:0000313" key="3">
    <source>
        <dbReference type="EMBL" id="CAB4814344.1"/>
    </source>
</evidence>
<dbReference type="SFLD" id="SFLDG01129">
    <property type="entry name" value="C1.5:_HAD__Beta-PGM__Phosphata"/>
    <property type="match status" value="1"/>
</dbReference>
<dbReference type="Gene3D" id="3.40.50.1000">
    <property type="entry name" value="HAD superfamily/HAD-like"/>
    <property type="match status" value="1"/>
</dbReference>
<dbReference type="GO" id="GO:0016787">
    <property type="term" value="F:hydrolase activity"/>
    <property type="evidence" value="ECO:0007669"/>
    <property type="project" value="UniProtKB-KW"/>
</dbReference>
<dbReference type="InterPro" id="IPR023198">
    <property type="entry name" value="PGP-like_dom2"/>
</dbReference>
<evidence type="ECO:0000313" key="2">
    <source>
        <dbReference type="EMBL" id="CAB4742459.1"/>
    </source>
</evidence>
<name>A0A6J6Z143_9ZZZZ</name>
<dbReference type="EMBL" id="CAFBOS010000149">
    <property type="protein sequence ID" value="CAB5008990.1"/>
    <property type="molecule type" value="Genomic_DNA"/>
</dbReference>